<gene>
    <name evidence="4" type="ORF">GCM10011322_17400</name>
</gene>
<feature type="region of interest" description="Disordered" evidence="1">
    <location>
        <begin position="140"/>
        <end position="161"/>
    </location>
</feature>
<evidence type="ECO:0000313" key="5">
    <source>
        <dbReference type="Proteomes" id="UP000600449"/>
    </source>
</evidence>
<organism evidence="4 5">
    <name type="scientific">Salinarimonas ramus</name>
    <dbReference type="NCBI Taxonomy" id="690164"/>
    <lineage>
        <taxon>Bacteria</taxon>
        <taxon>Pseudomonadati</taxon>
        <taxon>Pseudomonadota</taxon>
        <taxon>Alphaproteobacteria</taxon>
        <taxon>Hyphomicrobiales</taxon>
        <taxon>Salinarimonadaceae</taxon>
        <taxon>Salinarimonas</taxon>
    </lineage>
</organism>
<feature type="chain" id="PRO_5036700088" description="SH3b domain-containing protein" evidence="2">
    <location>
        <begin position="31"/>
        <end position="200"/>
    </location>
</feature>
<dbReference type="Gene3D" id="2.30.30.40">
    <property type="entry name" value="SH3 Domains"/>
    <property type="match status" value="1"/>
</dbReference>
<feature type="signal peptide" evidence="2">
    <location>
        <begin position="1"/>
        <end position="30"/>
    </location>
</feature>
<dbReference type="InterPro" id="IPR003646">
    <property type="entry name" value="SH3-like_bac-type"/>
</dbReference>
<accession>A0A917V3I6</accession>
<proteinExistence type="predicted"/>
<feature type="domain" description="SH3b" evidence="3">
    <location>
        <begin position="25"/>
        <end position="91"/>
    </location>
</feature>
<protein>
    <recommendedName>
        <fullName evidence="3">SH3b domain-containing protein</fullName>
    </recommendedName>
</protein>
<evidence type="ECO:0000256" key="2">
    <source>
        <dbReference type="SAM" id="SignalP"/>
    </source>
</evidence>
<comment type="caution">
    <text evidence="4">The sequence shown here is derived from an EMBL/GenBank/DDBJ whole genome shotgun (WGS) entry which is preliminary data.</text>
</comment>
<evidence type="ECO:0000313" key="4">
    <source>
        <dbReference type="EMBL" id="GGK31349.1"/>
    </source>
</evidence>
<reference evidence="4 5" key="1">
    <citation type="journal article" date="2014" name="Int. J. Syst. Evol. Microbiol.">
        <title>Complete genome sequence of Corynebacterium casei LMG S-19264T (=DSM 44701T), isolated from a smear-ripened cheese.</title>
        <authorList>
            <consortium name="US DOE Joint Genome Institute (JGI-PGF)"/>
            <person name="Walter F."/>
            <person name="Albersmeier A."/>
            <person name="Kalinowski J."/>
            <person name="Ruckert C."/>
        </authorList>
    </citation>
    <scope>NUCLEOTIDE SEQUENCE [LARGE SCALE GENOMIC DNA]</scope>
    <source>
        <strain evidence="4 5">CGMCC 1.9161</strain>
    </source>
</reference>
<dbReference type="PROSITE" id="PS51781">
    <property type="entry name" value="SH3B"/>
    <property type="match status" value="1"/>
</dbReference>
<dbReference type="EMBL" id="BMMF01000004">
    <property type="protein sequence ID" value="GGK31349.1"/>
    <property type="molecule type" value="Genomic_DNA"/>
</dbReference>
<dbReference type="Pfam" id="PF08239">
    <property type="entry name" value="SH3_3"/>
    <property type="match status" value="1"/>
</dbReference>
<sequence>MPAKSFPSKTFLGRLGLASAACLMSAAAWAYPAQVATDLNMRAGPGTGYGVVSVLPGGAVVDVEGCRGSWCRVHYRGREGWASARYLADAPRRGVQGRYYDDRPPVLSAPGYDYQVERPGFSFEFGIGPRYDDRYERRRRVHPDRGPVTRRDRDGDGYVDTIRQVRPDGSVVVRRDRDGDGEFDTVRIRRPDGSVVVRRD</sequence>
<dbReference type="SMART" id="SM00287">
    <property type="entry name" value="SH3b"/>
    <property type="match status" value="1"/>
</dbReference>
<keyword evidence="2" id="KW-0732">Signal</keyword>
<evidence type="ECO:0000259" key="3">
    <source>
        <dbReference type="PROSITE" id="PS51781"/>
    </source>
</evidence>
<dbReference type="Proteomes" id="UP000600449">
    <property type="component" value="Unassembled WGS sequence"/>
</dbReference>
<feature type="compositionally biased region" description="Basic and acidic residues" evidence="1">
    <location>
        <begin position="143"/>
        <end position="156"/>
    </location>
</feature>
<name>A0A917V3I6_9HYPH</name>
<evidence type="ECO:0000256" key="1">
    <source>
        <dbReference type="SAM" id="MobiDB-lite"/>
    </source>
</evidence>
<keyword evidence="5" id="KW-1185">Reference proteome</keyword>
<dbReference type="RefSeq" id="WP_188911730.1">
    <property type="nucleotide sequence ID" value="NZ_BMMF01000004.1"/>
</dbReference>
<dbReference type="AlphaFoldDB" id="A0A917V3I6"/>